<keyword evidence="2" id="KW-1185">Reference proteome</keyword>
<protein>
    <submittedName>
        <fullName evidence="1">Uncharacterized protein</fullName>
    </submittedName>
</protein>
<sequence length="447" mass="52656">MDSFQKLSPGIRLEIMSHIHSHTTLWRLTNVSPVMWNQFISSLTQVDNGNQEFIQDAMAIIRFNESMGNKEKTAFFLDRWLVKSTSPFTRTGFFIEDDMTKETSTSPTQAYMSLPRITFSSTIKMRVTLDDLTWPEKYRLFRAFFKFEVLMKIYDPRLKHSMDNTYYRENAHDLLKELDPCVHESVICVHAYVEASYGVIFAQLRKTHEAAAAIAETARYISWWLSCHGLDLLVHVLISTCQTLESRERLRSWLYFVSLEVCAPYTHLYDIERRKLFVHRPVCLSQLFAHTNKSFVGHLCQIDTPLEDDENSDNDSVGSDIMDALSSTRLPEEKRQASIQFQIYRQRAWIFCDNWRLYTAPLFEHFPSPEDIEVQQSIVEFRYPITSLRERQRWRSTEWQDYWAGRTLEPPPERARNHFWEVESGKNDINDIPHFYEYVADKGLGAF</sequence>
<proteinExistence type="predicted"/>
<organism evidence="1 2">
    <name type="scientific">Fusarium venenatum</name>
    <dbReference type="NCBI Taxonomy" id="56646"/>
    <lineage>
        <taxon>Eukaryota</taxon>
        <taxon>Fungi</taxon>
        <taxon>Dikarya</taxon>
        <taxon>Ascomycota</taxon>
        <taxon>Pezizomycotina</taxon>
        <taxon>Sordariomycetes</taxon>
        <taxon>Hypocreomycetidae</taxon>
        <taxon>Hypocreales</taxon>
        <taxon>Nectriaceae</taxon>
        <taxon>Fusarium</taxon>
    </lineage>
</organism>
<name>A0A2L2T1E2_9HYPO</name>
<dbReference type="Proteomes" id="UP000245910">
    <property type="component" value="Chromosome IIII"/>
</dbReference>
<dbReference type="EMBL" id="LN649232">
    <property type="protein sequence ID" value="CEI39833.1"/>
    <property type="molecule type" value="Genomic_DNA"/>
</dbReference>
<accession>A0A2L2T1E2</accession>
<dbReference type="AlphaFoldDB" id="A0A2L2T1E2"/>
<evidence type="ECO:0000313" key="2">
    <source>
        <dbReference type="Proteomes" id="UP000245910"/>
    </source>
</evidence>
<reference evidence="2" key="1">
    <citation type="submission" date="2014-10" db="EMBL/GenBank/DDBJ databases">
        <authorList>
            <person name="King R."/>
        </authorList>
    </citation>
    <scope>NUCLEOTIDE SEQUENCE [LARGE SCALE GENOMIC DNA]</scope>
    <source>
        <strain evidence="2">A3/5</strain>
    </source>
</reference>
<evidence type="ECO:0000313" key="1">
    <source>
        <dbReference type="EMBL" id="CEI39833.1"/>
    </source>
</evidence>